<protein>
    <submittedName>
        <fullName evidence="8">Telomere repeat-binding protein 6-like</fullName>
    </submittedName>
</protein>
<dbReference type="CDD" id="cd11660">
    <property type="entry name" value="SANT_TRF"/>
    <property type="match status" value="1"/>
</dbReference>
<dbReference type="AlphaFoldDB" id="A0A1S2XQE9"/>
<evidence type="ECO:0000259" key="6">
    <source>
        <dbReference type="PROSITE" id="PS51294"/>
    </source>
</evidence>
<feature type="region of interest" description="Disordered" evidence="4">
    <location>
        <begin position="14"/>
        <end position="33"/>
    </location>
</feature>
<keyword evidence="3" id="KW-0539">Nucleus</keyword>
<dbReference type="SUPFAM" id="SSF54236">
    <property type="entry name" value="Ubiquitin-like"/>
    <property type="match status" value="1"/>
</dbReference>
<reference evidence="8" key="2">
    <citation type="submission" date="2025-08" db="UniProtKB">
        <authorList>
            <consortium name="RefSeq"/>
        </authorList>
    </citation>
    <scope>IDENTIFICATION</scope>
    <source>
        <tissue evidence="8">Etiolated seedlings</tissue>
    </source>
</reference>
<evidence type="ECO:0000256" key="3">
    <source>
        <dbReference type="ARBA" id="ARBA00023242"/>
    </source>
</evidence>
<feature type="domain" description="HTH myb-type" evidence="6">
    <location>
        <begin position="504"/>
        <end position="563"/>
    </location>
</feature>
<dbReference type="STRING" id="3827.A0A1S2XQE9"/>
<dbReference type="PANTHER" id="PTHR21717">
    <property type="entry name" value="TELOMERIC REPEAT BINDING PROTEIN"/>
    <property type="match status" value="1"/>
</dbReference>
<dbReference type="InterPro" id="IPR009057">
    <property type="entry name" value="Homeodomain-like_sf"/>
</dbReference>
<dbReference type="SMART" id="SM00717">
    <property type="entry name" value="SANT"/>
    <property type="match status" value="1"/>
</dbReference>
<dbReference type="GO" id="GO:0042162">
    <property type="term" value="F:telomeric DNA binding"/>
    <property type="evidence" value="ECO:0007669"/>
    <property type="project" value="UniProtKB-ARBA"/>
</dbReference>
<dbReference type="GeneID" id="101509698"/>
<dbReference type="Proteomes" id="UP000087171">
    <property type="component" value="Chromosome Ca3"/>
</dbReference>
<evidence type="ECO:0000256" key="2">
    <source>
        <dbReference type="ARBA" id="ARBA00023125"/>
    </source>
</evidence>
<dbReference type="Pfam" id="PF00249">
    <property type="entry name" value="Myb_DNA-binding"/>
    <property type="match status" value="1"/>
</dbReference>
<dbReference type="InterPro" id="IPR001005">
    <property type="entry name" value="SANT/Myb"/>
</dbReference>
<evidence type="ECO:0000313" key="8">
    <source>
        <dbReference type="RefSeq" id="XP_004492361.1"/>
    </source>
</evidence>
<dbReference type="SUPFAM" id="SSF46689">
    <property type="entry name" value="Homeodomain-like"/>
    <property type="match status" value="1"/>
</dbReference>
<dbReference type="eggNOG" id="ENOG502QR9W">
    <property type="taxonomic scope" value="Eukaryota"/>
</dbReference>
<dbReference type="RefSeq" id="XP_004492361.1">
    <property type="nucleotide sequence ID" value="XM_004492304.3"/>
</dbReference>
<feature type="domain" description="Myb-like" evidence="5">
    <location>
        <begin position="504"/>
        <end position="559"/>
    </location>
</feature>
<evidence type="ECO:0000256" key="1">
    <source>
        <dbReference type="ARBA" id="ARBA00004123"/>
    </source>
</evidence>
<dbReference type="PROSITE" id="PS51294">
    <property type="entry name" value="HTH_MYB"/>
    <property type="match status" value="1"/>
</dbReference>
<comment type="subcellular location">
    <subcellularLocation>
        <location evidence="1">Nucleus</location>
    </subcellularLocation>
</comment>
<dbReference type="PROSITE" id="PS50090">
    <property type="entry name" value="MYB_LIKE"/>
    <property type="match status" value="1"/>
</dbReference>
<dbReference type="OrthoDB" id="2020981at2759"/>
<accession>A0A1S2XQE9</accession>
<dbReference type="GO" id="GO:0005634">
    <property type="term" value="C:nucleus"/>
    <property type="evidence" value="ECO:0007669"/>
    <property type="project" value="UniProtKB-SubCell"/>
</dbReference>
<proteinExistence type="predicted"/>
<dbReference type="Pfam" id="PF23603">
    <property type="entry name" value="Ubiquitin_TPR1"/>
    <property type="match status" value="1"/>
</dbReference>
<dbReference type="Gene3D" id="1.10.246.220">
    <property type="match status" value="1"/>
</dbReference>
<dbReference type="InterPro" id="IPR057625">
    <property type="entry name" value="TPR1-6-like_ubiquitin"/>
</dbReference>
<keyword evidence="7" id="KW-1185">Reference proteome</keyword>
<evidence type="ECO:0000256" key="4">
    <source>
        <dbReference type="SAM" id="MobiDB-lite"/>
    </source>
</evidence>
<dbReference type="InterPro" id="IPR029071">
    <property type="entry name" value="Ubiquitin-like_domsf"/>
</dbReference>
<evidence type="ECO:0000259" key="5">
    <source>
        <dbReference type="PROSITE" id="PS50090"/>
    </source>
</evidence>
<dbReference type="PaxDb" id="3827-XP_004492361.1"/>
<evidence type="ECO:0000313" key="7">
    <source>
        <dbReference type="Proteomes" id="UP000087171"/>
    </source>
</evidence>
<keyword evidence="2" id="KW-0238">DNA-binding</keyword>
<dbReference type="KEGG" id="cam:101509698"/>
<reference evidence="7" key="1">
    <citation type="journal article" date="2013" name="Nat. Biotechnol.">
        <title>Draft genome sequence of chickpea (Cicer arietinum) provides a resource for trait improvement.</title>
        <authorList>
            <person name="Varshney R.K."/>
            <person name="Song C."/>
            <person name="Saxena R.K."/>
            <person name="Azam S."/>
            <person name="Yu S."/>
            <person name="Sharpe A.G."/>
            <person name="Cannon S."/>
            <person name="Baek J."/>
            <person name="Rosen B.D."/>
            <person name="Tar'an B."/>
            <person name="Millan T."/>
            <person name="Zhang X."/>
            <person name="Ramsay L.D."/>
            <person name="Iwata A."/>
            <person name="Wang Y."/>
            <person name="Nelson W."/>
            <person name="Farmer A.D."/>
            <person name="Gaur P.M."/>
            <person name="Soderlund C."/>
            <person name="Penmetsa R.V."/>
            <person name="Xu C."/>
            <person name="Bharti A.K."/>
            <person name="He W."/>
            <person name="Winter P."/>
            <person name="Zhao S."/>
            <person name="Hane J.K."/>
            <person name="Carrasquilla-Garcia N."/>
            <person name="Condie J.A."/>
            <person name="Upadhyaya H.D."/>
            <person name="Luo M.C."/>
            <person name="Thudi M."/>
            <person name="Gowda C.L."/>
            <person name="Singh N.P."/>
            <person name="Lichtenzveig J."/>
            <person name="Gali K.K."/>
            <person name="Rubio J."/>
            <person name="Nadarajan N."/>
            <person name="Dolezel J."/>
            <person name="Bansal K.C."/>
            <person name="Xu X."/>
            <person name="Edwards D."/>
            <person name="Zhang G."/>
            <person name="Kahl G."/>
            <person name="Gil J."/>
            <person name="Singh K.B."/>
            <person name="Datta S.K."/>
            <person name="Jackson S.A."/>
            <person name="Wang J."/>
            <person name="Cook D.R."/>
        </authorList>
    </citation>
    <scope>NUCLEOTIDE SEQUENCE [LARGE SCALE GENOMIC DNA]</scope>
    <source>
        <strain evidence="7">cv. CDC Frontier</strain>
    </source>
</reference>
<dbReference type="PANTHER" id="PTHR21717:SF56">
    <property type="entry name" value="TELOMERE-BINDING PROTEIN, PUTATIVE-RELATED"/>
    <property type="match status" value="1"/>
</dbReference>
<gene>
    <name evidence="8" type="primary">LOC101509698</name>
</gene>
<dbReference type="InterPro" id="IPR031105">
    <property type="entry name" value="TRP_plant"/>
</dbReference>
<feature type="compositionally biased region" description="Basic residues" evidence="4">
    <location>
        <begin position="21"/>
        <end position="30"/>
    </location>
</feature>
<sequence>MVMQKRLNYGFNGYQVPRASRSPRGRGTIRKKPDSNRIQAFDILASVAGNILHENASSIPDNVVSVKDHPTFSGINIKDNKQENQLGSLKEEQIEHGTCSEVVSGCVPSLQGKHENQRVTCDSSFHDNHLEGEGQNVLEREDEHVKGRSTNEKIIQIQNRSNGLIEPSERASKDYSSENYVEKPSLEGYDQRNLDSRKLVNIRDDDENFVRCTQMNSKNRISGTTSDMVLKVKDASPCVNDENDSGDNYVVENSERMYPFKKRKFFYQTSSSTSDSWSQSQGIVDSSYTRVNGTNHNAVIEESSSIADQQVHHGSKGCNVKLSIKSFKVPELFIDIPETATIGSLKRTVMEAVTAILGDELHVGILLQGKKVRDDNKTLIQTGISQDDKHHRLGFMLEPRHNRTSSSYNEEPCLLTTSTRQKFSRQSTSLMLQQGTYNVSRERSMVKIENCNEGDLNVVSTIGDTSANNHNMSKCRALVAVPSINMNALAVVPYRRKSGNPDFGQRRIRRPFSVLEVEALVQAVEKLGTGRWRDVKQRAFDNAKHRTYVDLKDKWKTLVHTARISPQQRRGEPVPQELLDRVLAAHAYWSQQQCKHQIKSL</sequence>
<dbReference type="InterPro" id="IPR017930">
    <property type="entry name" value="Myb_dom"/>
</dbReference>
<name>A0A1S2XQE9_CICAR</name>
<organism evidence="7 8">
    <name type="scientific">Cicer arietinum</name>
    <name type="common">Chickpea</name>
    <name type="synonym">Garbanzo</name>
    <dbReference type="NCBI Taxonomy" id="3827"/>
    <lineage>
        <taxon>Eukaryota</taxon>
        <taxon>Viridiplantae</taxon>
        <taxon>Streptophyta</taxon>
        <taxon>Embryophyta</taxon>
        <taxon>Tracheophyta</taxon>
        <taxon>Spermatophyta</taxon>
        <taxon>Magnoliopsida</taxon>
        <taxon>eudicotyledons</taxon>
        <taxon>Gunneridae</taxon>
        <taxon>Pentapetalae</taxon>
        <taxon>rosids</taxon>
        <taxon>fabids</taxon>
        <taxon>Fabales</taxon>
        <taxon>Fabaceae</taxon>
        <taxon>Papilionoideae</taxon>
        <taxon>50 kb inversion clade</taxon>
        <taxon>NPAAA clade</taxon>
        <taxon>Hologalegina</taxon>
        <taxon>IRL clade</taxon>
        <taxon>Cicereae</taxon>
        <taxon>Cicer</taxon>
    </lineage>
</organism>